<reference evidence="12 13" key="1">
    <citation type="submission" date="2016-07" db="EMBL/GenBank/DDBJ databases">
        <title>Pervasive Adenine N6-methylation of Active Genes in Fungi.</title>
        <authorList>
            <consortium name="DOE Joint Genome Institute"/>
            <person name="Mondo S.J."/>
            <person name="Dannebaum R.O."/>
            <person name="Kuo R.C."/>
            <person name="Labutti K."/>
            <person name="Haridas S."/>
            <person name="Kuo A."/>
            <person name="Salamov A."/>
            <person name="Ahrendt S.R."/>
            <person name="Lipzen A."/>
            <person name="Sullivan W."/>
            <person name="Andreopoulos W.B."/>
            <person name="Clum A."/>
            <person name="Lindquist E."/>
            <person name="Daum C."/>
            <person name="Ramamoorthy G.K."/>
            <person name="Gryganskyi A."/>
            <person name="Culley D."/>
            <person name="Magnuson J.K."/>
            <person name="James T.Y."/>
            <person name="O'Malley M.A."/>
            <person name="Stajich J.E."/>
            <person name="Spatafora J.W."/>
            <person name="Visel A."/>
            <person name="Grigoriev I.V."/>
        </authorList>
    </citation>
    <scope>NUCLEOTIDE SEQUENCE [LARGE SCALE GENOMIC DNA]</scope>
    <source>
        <strain evidence="12 13">PL171</strain>
    </source>
</reference>
<evidence type="ECO:0000256" key="8">
    <source>
        <dbReference type="ARBA" id="ARBA00022927"/>
    </source>
</evidence>
<keyword evidence="9 11" id="KW-1133">Transmembrane helix</keyword>
<dbReference type="STRING" id="765915.A0A1Y2HC00"/>
<dbReference type="GO" id="GO:0005789">
    <property type="term" value="C:endoplasmic reticulum membrane"/>
    <property type="evidence" value="ECO:0007669"/>
    <property type="project" value="UniProtKB-SubCell"/>
</dbReference>
<dbReference type="GO" id="GO:0015031">
    <property type="term" value="P:protein transport"/>
    <property type="evidence" value="ECO:0007669"/>
    <property type="project" value="UniProtKB-KW"/>
</dbReference>
<evidence type="ECO:0000256" key="1">
    <source>
        <dbReference type="ARBA" id="ARBA00004389"/>
    </source>
</evidence>
<dbReference type="GO" id="GO:0006888">
    <property type="term" value="P:endoplasmic reticulum to Golgi vesicle-mediated transport"/>
    <property type="evidence" value="ECO:0007669"/>
    <property type="project" value="TreeGrafter"/>
</dbReference>
<dbReference type="EMBL" id="MCFL01000052">
    <property type="protein sequence ID" value="ORZ32035.1"/>
    <property type="molecule type" value="Genomic_DNA"/>
</dbReference>
<dbReference type="InterPro" id="IPR011047">
    <property type="entry name" value="Quinoprotein_ADH-like_sf"/>
</dbReference>
<dbReference type="GO" id="GO:0005085">
    <property type="term" value="F:guanyl-nucleotide exchange factor activity"/>
    <property type="evidence" value="ECO:0007669"/>
    <property type="project" value="InterPro"/>
</dbReference>
<evidence type="ECO:0000313" key="12">
    <source>
        <dbReference type="EMBL" id="ORZ32035.1"/>
    </source>
</evidence>
<evidence type="ECO:0000256" key="6">
    <source>
        <dbReference type="ARBA" id="ARBA00022824"/>
    </source>
</evidence>
<evidence type="ECO:0000256" key="5">
    <source>
        <dbReference type="ARBA" id="ARBA00022737"/>
    </source>
</evidence>
<dbReference type="OrthoDB" id="2013972at2759"/>
<evidence type="ECO:0000256" key="10">
    <source>
        <dbReference type="ARBA" id="ARBA00023136"/>
    </source>
</evidence>
<protein>
    <submittedName>
        <fullName evidence="12">Quinon protein alcohol dehydrogenase-like superfamily</fullName>
    </submittedName>
</protein>
<keyword evidence="13" id="KW-1185">Reference proteome</keyword>
<evidence type="ECO:0000256" key="7">
    <source>
        <dbReference type="ARBA" id="ARBA00022892"/>
    </source>
</evidence>
<sequence>MDFNVPIHCIATVPCPHPSADKKADLIFVGGGGGPGNTGLVNQLAQLEWSDHASAGANPTELRVAATATFSKNDDAPWSIAVSPDAGLIAAGVNAPASDEFNRNCRILSRSTADTAASAKSGGSRTSRAVVELKEIKAFVTTAKDKGAAGDYQCAAAFSPDGKYLATGSDAGTLSLLKAPSFVQFDWSPLPIGSKIFNLDFSRDSAKVIVTSERALRVYKVESGELLLEVKPPAAHTFRAGRPGPGSLFYTLVNQRRIKCILSVWDLDRPDKPVKSVTVASKPAVSFAIRDEIAAIGLADCSLLLLHSLHHARTLPNVHDVPITALAIARQSSPTTTTTSSPSSSSSSLVILSASGDGKIKVWPAPKPSALHQLLPAMAHSPIVVALAALLLAAWFTWLVLGVIVPADELVKAGIPFVSVQGGAPKLVVTHVEWMRNVGLDRVFGQ</sequence>
<evidence type="ECO:0000256" key="9">
    <source>
        <dbReference type="ARBA" id="ARBA00022989"/>
    </source>
</evidence>
<keyword evidence="8" id="KW-0653">Protein transport</keyword>
<keyword evidence="2" id="KW-0813">Transport</keyword>
<dbReference type="Proteomes" id="UP000193411">
    <property type="component" value="Unassembled WGS sequence"/>
</dbReference>
<keyword evidence="10 11" id="KW-0472">Membrane</keyword>
<dbReference type="PANTHER" id="PTHR23284">
    <property type="entry name" value="PROLACTIN REGULATORY ELEMENT BINDING PROTEIN"/>
    <property type="match status" value="1"/>
</dbReference>
<dbReference type="InterPro" id="IPR001680">
    <property type="entry name" value="WD40_rpt"/>
</dbReference>
<dbReference type="InterPro" id="IPR045260">
    <property type="entry name" value="Sec12-like"/>
</dbReference>
<evidence type="ECO:0000256" key="2">
    <source>
        <dbReference type="ARBA" id="ARBA00022448"/>
    </source>
</evidence>
<keyword evidence="7" id="KW-0931">ER-Golgi transport</keyword>
<name>A0A1Y2HC00_9FUNG</name>
<evidence type="ECO:0000313" key="13">
    <source>
        <dbReference type="Proteomes" id="UP000193411"/>
    </source>
</evidence>
<evidence type="ECO:0000256" key="4">
    <source>
        <dbReference type="ARBA" id="ARBA00022692"/>
    </source>
</evidence>
<comment type="caution">
    <text evidence="12">The sequence shown here is derived from an EMBL/GenBank/DDBJ whole genome shotgun (WGS) entry which is preliminary data.</text>
</comment>
<accession>A0A1Y2HC00</accession>
<keyword evidence="6" id="KW-0256">Endoplasmic reticulum</keyword>
<dbReference type="Pfam" id="PF00400">
    <property type="entry name" value="WD40"/>
    <property type="match status" value="2"/>
</dbReference>
<dbReference type="GO" id="GO:0003400">
    <property type="term" value="P:regulation of COPII vesicle coating"/>
    <property type="evidence" value="ECO:0007669"/>
    <property type="project" value="TreeGrafter"/>
</dbReference>
<gene>
    <name evidence="12" type="ORF">BCR44DRAFT_1502400</name>
</gene>
<organism evidence="12 13">
    <name type="scientific">Catenaria anguillulae PL171</name>
    <dbReference type="NCBI Taxonomy" id="765915"/>
    <lineage>
        <taxon>Eukaryota</taxon>
        <taxon>Fungi</taxon>
        <taxon>Fungi incertae sedis</taxon>
        <taxon>Blastocladiomycota</taxon>
        <taxon>Blastocladiomycetes</taxon>
        <taxon>Blastocladiales</taxon>
        <taxon>Catenariaceae</taxon>
        <taxon>Catenaria</taxon>
    </lineage>
</organism>
<keyword evidence="4 11" id="KW-0812">Transmembrane</keyword>
<dbReference type="AlphaFoldDB" id="A0A1Y2HC00"/>
<proteinExistence type="predicted"/>
<dbReference type="PANTHER" id="PTHR23284:SF0">
    <property type="entry name" value="PROLACTIN REGULATORY ELEMENT-BINDING PROTEIN"/>
    <property type="match status" value="1"/>
</dbReference>
<keyword evidence="5" id="KW-0677">Repeat</keyword>
<keyword evidence="3" id="KW-0853">WD repeat</keyword>
<evidence type="ECO:0000256" key="11">
    <source>
        <dbReference type="SAM" id="Phobius"/>
    </source>
</evidence>
<dbReference type="InterPro" id="IPR015943">
    <property type="entry name" value="WD40/YVTN_repeat-like_dom_sf"/>
</dbReference>
<dbReference type="SMART" id="SM00320">
    <property type="entry name" value="WD40"/>
    <property type="match status" value="2"/>
</dbReference>
<feature type="transmembrane region" description="Helical" evidence="11">
    <location>
        <begin position="383"/>
        <end position="405"/>
    </location>
</feature>
<comment type="subcellular location">
    <subcellularLocation>
        <location evidence="1">Endoplasmic reticulum membrane</location>
        <topology evidence="1">Single-pass membrane protein</topology>
    </subcellularLocation>
</comment>
<dbReference type="Gene3D" id="2.130.10.10">
    <property type="entry name" value="YVTN repeat-like/Quinoprotein amine dehydrogenase"/>
    <property type="match status" value="1"/>
</dbReference>
<dbReference type="SUPFAM" id="SSF50998">
    <property type="entry name" value="Quinoprotein alcohol dehydrogenase-like"/>
    <property type="match status" value="1"/>
</dbReference>
<evidence type="ECO:0000256" key="3">
    <source>
        <dbReference type="ARBA" id="ARBA00022574"/>
    </source>
</evidence>